<dbReference type="Proteomes" id="UP001183682">
    <property type="component" value="Unassembled WGS sequence"/>
</dbReference>
<dbReference type="CDD" id="cd01544">
    <property type="entry name" value="PBP1_GalR"/>
    <property type="match status" value="1"/>
</dbReference>
<dbReference type="Proteomes" id="UP000254807">
    <property type="component" value="Unassembled WGS sequence"/>
</dbReference>
<dbReference type="EMBL" id="JARPZN010000026">
    <property type="protein sequence ID" value="MDT2691976.1"/>
    <property type="molecule type" value="Genomic_DNA"/>
</dbReference>
<proteinExistence type="predicted"/>
<evidence type="ECO:0000256" key="1">
    <source>
        <dbReference type="ARBA" id="ARBA00023015"/>
    </source>
</evidence>
<dbReference type="InterPro" id="IPR010982">
    <property type="entry name" value="Lambda_DNA-bd_dom_sf"/>
</dbReference>
<evidence type="ECO:0000313" key="5">
    <source>
        <dbReference type="EMBL" id="MDT2691976.1"/>
    </source>
</evidence>
<dbReference type="GO" id="GO:0003700">
    <property type="term" value="F:DNA-binding transcription factor activity"/>
    <property type="evidence" value="ECO:0007669"/>
    <property type="project" value="TreeGrafter"/>
</dbReference>
<dbReference type="SUPFAM" id="SSF47413">
    <property type="entry name" value="lambda repressor-like DNA-binding domains"/>
    <property type="match status" value="1"/>
</dbReference>
<dbReference type="Gene3D" id="3.40.50.2300">
    <property type="match status" value="2"/>
</dbReference>
<dbReference type="Pfam" id="PF00356">
    <property type="entry name" value="LacI"/>
    <property type="match status" value="1"/>
</dbReference>
<keyword evidence="7" id="KW-1185">Reference proteome</keyword>
<dbReference type="InterPro" id="IPR028082">
    <property type="entry name" value="Peripla_BP_I"/>
</dbReference>
<evidence type="ECO:0000256" key="2">
    <source>
        <dbReference type="ARBA" id="ARBA00023125"/>
    </source>
</evidence>
<keyword evidence="2 5" id="KW-0238">DNA-binding</keyword>
<evidence type="ECO:0000313" key="7">
    <source>
        <dbReference type="Proteomes" id="UP000254807"/>
    </source>
</evidence>
<accession>A0A376GVZ8</accession>
<keyword evidence="3" id="KW-0804">Transcription</keyword>
<sequence>MVSIKDIAKESGYSPATISRLFKGDESFNITDKTKKEIIAVALRLGYERTKIKTTFEKIAILFLVSEEQLSQDMYFRQLRESLEKHARLANMELIFLTKHEEVTSFSDDVTGFIALGSITLEELLSLKKRGYKGVVLEVNPAPKYFDTVKPDTDAITKEAIDLFISEGYKKIGFIGGEKNALGNSDNKIDSREIMFRNYLSSKNLLVEDYIFTEGSFTGEQGYKLAMQMINRLGKNLPQACLIASDSIAVGFLQGLYEKGILIPDDMAIISINNNEISQYLSPPLTTYNIDTNELAKTAINLLSEQLIHPRNISKTVLLGSELIIRKSFLPTSHDSFQSSKDRS</sequence>
<dbReference type="RefSeq" id="WP_060814716.1">
    <property type="nucleotide sequence ID" value="NZ_JARPZN010000026.1"/>
</dbReference>
<reference evidence="5" key="2">
    <citation type="submission" date="2023-03" db="EMBL/GenBank/DDBJ databases">
        <authorList>
            <person name="Shen W."/>
            <person name="Cai J."/>
        </authorList>
    </citation>
    <scope>NUCLEOTIDE SEQUENCE</scope>
    <source>
        <strain evidence="5">K69-2</strain>
    </source>
</reference>
<dbReference type="PANTHER" id="PTHR30146">
    <property type="entry name" value="LACI-RELATED TRANSCRIPTIONAL REPRESSOR"/>
    <property type="match status" value="1"/>
</dbReference>
<dbReference type="Pfam" id="PF13377">
    <property type="entry name" value="Peripla_BP_3"/>
    <property type="match status" value="1"/>
</dbReference>
<reference evidence="6 7" key="1">
    <citation type="submission" date="2018-06" db="EMBL/GenBank/DDBJ databases">
        <authorList>
            <consortium name="Pathogen Informatics"/>
            <person name="Doyle S."/>
        </authorList>
    </citation>
    <scope>NUCLEOTIDE SEQUENCE [LARGE SCALE GENOMIC DNA]</scope>
    <source>
        <strain evidence="6 7">NCTC12360</strain>
    </source>
</reference>
<dbReference type="InterPro" id="IPR000843">
    <property type="entry name" value="HTH_LacI"/>
</dbReference>
<evidence type="ECO:0000259" key="4">
    <source>
        <dbReference type="PROSITE" id="PS50932"/>
    </source>
</evidence>
<dbReference type="Gene3D" id="1.10.260.40">
    <property type="entry name" value="lambda repressor-like DNA-binding domains"/>
    <property type="match status" value="1"/>
</dbReference>
<dbReference type="SUPFAM" id="SSF53822">
    <property type="entry name" value="Periplasmic binding protein-like I"/>
    <property type="match status" value="1"/>
</dbReference>
<dbReference type="AlphaFoldDB" id="A0A376GVZ8"/>
<protein>
    <submittedName>
        <fullName evidence="5">LacI family DNA-binding transcriptional regulator</fullName>
    </submittedName>
    <submittedName>
        <fullName evidence="6">LacI family transcriptional regulator</fullName>
    </submittedName>
</protein>
<evidence type="ECO:0000256" key="3">
    <source>
        <dbReference type="ARBA" id="ARBA00023163"/>
    </source>
</evidence>
<dbReference type="OrthoDB" id="43195at2"/>
<evidence type="ECO:0000313" key="6">
    <source>
        <dbReference type="EMBL" id="STD82143.1"/>
    </source>
</evidence>
<dbReference type="PANTHER" id="PTHR30146:SF149">
    <property type="entry name" value="HTH-TYPE TRANSCRIPTIONAL REGULATOR EBGR"/>
    <property type="match status" value="1"/>
</dbReference>
<keyword evidence="1" id="KW-0805">Transcription regulation</keyword>
<organism evidence="6 7">
    <name type="scientific">Enterococcus gallinarum</name>
    <dbReference type="NCBI Taxonomy" id="1353"/>
    <lineage>
        <taxon>Bacteria</taxon>
        <taxon>Bacillati</taxon>
        <taxon>Bacillota</taxon>
        <taxon>Bacilli</taxon>
        <taxon>Lactobacillales</taxon>
        <taxon>Enterococcaceae</taxon>
        <taxon>Enterococcus</taxon>
    </lineage>
</organism>
<dbReference type="SMART" id="SM00354">
    <property type="entry name" value="HTH_LACI"/>
    <property type="match status" value="1"/>
</dbReference>
<feature type="domain" description="HTH lacI-type" evidence="4">
    <location>
        <begin position="2"/>
        <end position="47"/>
    </location>
</feature>
<dbReference type="PROSITE" id="PS50932">
    <property type="entry name" value="HTH_LACI_2"/>
    <property type="match status" value="1"/>
</dbReference>
<dbReference type="InterPro" id="IPR046335">
    <property type="entry name" value="LacI/GalR-like_sensor"/>
</dbReference>
<gene>
    <name evidence="6" type="primary">ccpA_2</name>
    <name evidence="6" type="ORF">NCTC12360_00563</name>
    <name evidence="5" type="ORF">P7E30_17535</name>
</gene>
<name>A0A376GVZ8_ENTGA</name>
<dbReference type="GO" id="GO:0000976">
    <property type="term" value="F:transcription cis-regulatory region binding"/>
    <property type="evidence" value="ECO:0007669"/>
    <property type="project" value="TreeGrafter"/>
</dbReference>
<dbReference type="EMBL" id="UFYW01000001">
    <property type="protein sequence ID" value="STD82143.1"/>
    <property type="molecule type" value="Genomic_DNA"/>
</dbReference>